<dbReference type="EMBL" id="CP071091">
    <property type="protein sequence ID" value="QSQ12567.1"/>
    <property type="molecule type" value="Genomic_DNA"/>
</dbReference>
<feature type="transmembrane region" description="Helical" evidence="2">
    <location>
        <begin position="1425"/>
        <end position="1444"/>
    </location>
</feature>
<feature type="transmembrane region" description="Helical" evidence="2">
    <location>
        <begin position="1635"/>
        <end position="1655"/>
    </location>
</feature>
<feature type="transmembrane region" description="Helical" evidence="2">
    <location>
        <begin position="1362"/>
        <end position="1381"/>
    </location>
</feature>
<accession>A0ABX7N1H3</accession>
<feature type="transmembrane region" description="Helical" evidence="2">
    <location>
        <begin position="679"/>
        <end position="698"/>
    </location>
</feature>
<feature type="transmembrane region" description="Helical" evidence="2">
    <location>
        <begin position="493"/>
        <end position="517"/>
    </location>
</feature>
<feature type="transmembrane region" description="Helical" evidence="2">
    <location>
        <begin position="776"/>
        <end position="794"/>
    </location>
</feature>
<feature type="transmembrane region" description="Helical" evidence="2">
    <location>
        <begin position="1163"/>
        <end position="1180"/>
    </location>
</feature>
<organism evidence="3 4">
    <name type="scientific">Myxococcus landrumensis</name>
    <dbReference type="NCBI Taxonomy" id="2813577"/>
    <lineage>
        <taxon>Bacteria</taxon>
        <taxon>Pseudomonadati</taxon>
        <taxon>Myxococcota</taxon>
        <taxon>Myxococcia</taxon>
        <taxon>Myxococcales</taxon>
        <taxon>Cystobacterineae</taxon>
        <taxon>Myxococcaceae</taxon>
        <taxon>Myxococcus</taxon>
    </lineage>
</organism>
<feature type="transmembrane region" description="Helical" evidence="2">
    <location>
        <begin position="604"/>
        <end position="622"/>
    </location>
</feature>
<feature type="transmembrane region" description="Helical" evidence="2">
    <location>
        <begin position="896"/>
        <end position="916"/>
    </location>
</feature>
<evidence type="ECO:0008006" key="5">
    <source>
        <dbReference type="Google" id="ProtNLM"/>
    </source>
</evidence>
<feature type="transmembrane region" description="Helical" evidence="2">
    <location>
        <begin position="992"/>
        <end position="1014"/>
    </location>
</feature>
<keyword evidence="2" id="KW-0812">Transmembrane</keyword>
<evidence type="ECO:0000313" key="3">
    <source>
        <dbReference type="EMBL" id="QSQ12567.1"/>
    </source>
</evidence>
<feature type="transmembrane region" description="Helical" evidence="2">
    <location>
        <begin position="1609"/>
        <end position="1629"/>
    </location>
</feature>
<feature type="transmembrane region" description="Helical" evidence="2">
    <location>
        <begin position="1285"/>
        <end position="1311"/>
    </location>
</feature>
<feature type="transmembrane region" description="Helical" evidence="2">
    <location>
        <begin position="1048"/>
        <end position="1065"/>
    </location>
</feature>
<feature type="transmembrane region" description="Helical" evidence="2">
    <location>
        <begin position="653"/>
        <end position="673"/>
    </location>
</feature>
<feature type="transmembrane region" description="Helical" evidence="2">
    <location>
        <begin position="1246"/>
        <end position="1265"/>
    </location>
</feature>
<sequence>MICPVCVRLRDKAPGDACLECGASLLPISEPRLSALVEKTLQRRIEDWRDAALIDEATAQRLEGALGEMNVEAPVLAEQAPRLDAAARAEEWANGVAASVLRASSWRPSWGAALAASLEETAKAEREQAERKRRAAQLAHSVDDTAAVRVVPVAPVESSLQQASEESASQPHAGDDAANIADASSAHTTGPQPRRQGRRGHAPDDPYASEDDLGSALGSGQALFARDASGALGGGLEAVVALDATSSNSPRLNDFIWWFLGAVLVLGGSLMGVREAWQALGGVPRQLLVTGALWGYHAGFIGLGVFLSRRSLPVGRVLSGIGLALLPVAFVALSSLVALSPLLGVAVSLGVAIAGLFPLRAAGRLLHETSAKSLAMAMFPALLAGLPLMGLDEAPWLRMLCASTGVASLAVTLWLSRTSKSANTMLVSASAALYSALWLTVFSVASAPSGFDALEPGSPMFAGLMLWAQGLAAVVALATTTDSLRKTLPRMSAVLETVAHAVLASGALAGALSLFSMEPGSDFNAAVASALAPIIAGVVFFWLEPRRLALAHLGVMATLLAGVLVANVLAPTDPGWWVFGGAVAASGLLLAARKSHSPALRFKLLTWGIVSTLVAMPLAIRVPVDGSSWPRIATGLVIALTAHLAGGWRWRGLHYLGGVAATFCALGLVDLLPMLTGDWGTLAVFAFLGGFYGIVGLLQAAWARPSSPLNALLPLDDLSLGLAAVGVFLALGAAPVAPDGFIVLANRELPPLWNALPTALTAGWLLLRTRRDGSRLVGFAAAVGLALAISQALGTHGDFTSARAALVSASLALGFALFSALRPRPSAPISTEPTPVAVELRARKVFDLFRLPLGEHGLRLYTDGFATVACVQALVATLTLLQWQTFPTDVERSTCLLAGGLLVLAALVAFVTRGFVALRLRGSVVTFAAMGGFIALTAIVNRAGRPLPPDIVALRHPLVGIALWGVALALGRIGPWIAERLEKPHHGRLYQMVPRFGMVVLVFVLLKSAFLVGLPTPSRAVGIIPPLMVLGAAVLVLLLAGPFRQPPVASLGLALGLPGAALWAARESLRGPSLVSLLPPNDQWVRAGAEALDWLQPEAWLASGDTLFLLWQRAFAGVAAAGLVYALAAIRGVPESFRDLLRRYSVATVGVTCLVALFQPGLIAAALVCATGIVLFVGGARAQGRGVFGVSILLLVHATAHRVSVFEAWPGPVLALVGLALVGLALVTLGPWVIRKRGLSEGDARVRLHQTLAIYLTAALVYSLVVGRETSSLLAALNLLEQSFMGLGGTWLLSPALPVTWALIAASLLVAAFQWKGALAALLSALGTWVAGGAVVTAAMVFFTLRAAQSGVWPGYGELFTIHGAELALAAAGASLVIHSAQRWLREQRGDIAEGMVWGRDTWLVMSGLMLAFTASSGGAPEAALPMAIASLGLAVLVALHCAWTEHTGRHVYFVQLAVVGTYALVRSLYAPGLRAEHDALFALGLGFVLVGVTVQARRAGVRPVEAATRRFAALLPIGMAFVLPGEATQEAALLAGGSGLLYAALGAVERSRMFGAFAAAACNFALLISALAFGLEGLEIYLAPLGLLLLMLGQLFTQSLPHAARNTVRILGGLLLYVPAAAKLAMRVGESPDGMYALIFGGVCLLGVVVGMLLQIRAYLALGTLFLTLDVVANLLGAGLRDHRIGFLVMTLAGLTLIGGRVLATLKRREWELLVRKVRVELQGWD</sequence>
<feature type="transmembrane region" description="Helical" evidence="2">
    <location>
        <begin position="1480"/>
        <end position="1497"/>
    </location>
</feature>
<dbReference type="Proteomes" id="UP000663090">
    <property type="component" value="Chromosome"/>
</dbReference>
<feature type="transmembrane region" description="Helical" evidence="2">
    <location>
        <begin position="427"/>
        <end position="448"/>
    </location>
</feature>
<keyword evidence="2" id="KW-1133">Transmembrane helix</keyword>
<feature type="transmembrane region" description="Helical" evidence="2">
    <location>
        <begin position="1187"/>
        <end position="1206"/>
    </location>
</feature>
<feature type="transmembrane region" description="Helical" evidence="2">
    <location>
        <begin position="1451"/>
        <end position="1474"/>
    </location>
</feature>
<dbReference type="RefSeq" id="WP_206714292.1">
    <property type="nucleotide sequence ID" value="NZ_CP071091.1"/>
</dbReference>
<evidence type="ECO:0000256" key="1">
    <source>
        <dbReference type="SAM" id="MobiDB-lite"/>
    </source>
</evidence>
<feature type="transmembrane region" description="Helical" evidence="2">
    <location>
        <begin position="371"/>
        <end position="390"/>
    </location>
</feature>
<feature type="transmembrane region" description="Helical" evidence="2">
    <location>
        <begin position="1556"/>
        <end position="1575"/>
    </location>
</feature>
<feature type="transmembrane region" description="Helical" evidence="2">
    <location>
        <begin position="1660"/>
        <end position="1680"/>
    </location>
</feature>
<feature type="transmembrane region" description="Helical" evidence="2">
    <location>
        <begin position="339"/>
        <end position="359"/>
    </location>
</feature>
<feature type="transmembrane region" description="Helical" evidence="2">
    <location>
        <begin position="718"/>
        <end position="737"/>
    </location>
</feature>
<evidence type="ECO:0000313" key="4">
    <source>
        <dbReference type="Proteomes" id="UP000663090"/>
    </source>
</evidence>
<feature type="transmembrane region" description="Helical" evidence="2">
    <location>
        <begin position="952"/>
        <end position="971"/>
    </location>
</feature>
<feature type="transmembrane region" description="Helical" evidence="2">
    <location>
        <begin position="523"/>
        <end position="543"/>
    </location>
</feature>
<feature type="transmembrane region" description="Helical" evidence="2">
    <location>
        <begin position="396"/>
        <end position="415"/>
    </location>
</feature>
<feature type="transmembrane region" description="Helical" evidence="2">
    <location>
        <begin position="1140"/>
        <end position="1157"/>
    </location>
</feature>
<name>A0ABX7N1H3_9BACT</name>
<evidence type="ECO:0000256" key="2">
    <source>
        <dbReference type="SAM" id="Phobius"/>
    </source>
</evidence>
<feature type="transmembrane region" description="Helical" evidence="2">
    <location>
        <begin position="1402"/>
        <end position="1419"/>
    </location>
</feature>
<feature type="transmembrane region" description="Helical" evidence="2">
    <location>
        <begin position="286"/>
        <end position="307"/>
    </location>
</feature>
<feature type="region of interest" description="Disordered" evidence="1">
    <location>
        <begin position="157"/>
        <end position="176"/>
    </location>
</feature>
<feature type="transmembrane region" description="Helical" evidence="2">
    <location>
        <begin position="1020"/>
        <end position="1041"/>
    </location>
</feature>
<feature type="transmembrane region" description="Helical" evidence="2">
    <location>
        <begin position="255"/>
        <end position="274"/>
    </location>
</feature>
<feature type="transmembrane region" description="Helical" evidence="2">
    <location>
        <begin position="800"/>
        <end position="821"/>
    </location>
</feature>
<feature type="transmembrane region" description="Helical" evidence="2">
    <location>
        <begin position="576"/>
        <end position="592"/>
    </location>
</feature>
<feature type="transmembrane region" description="Helical" evidence="2">
    <location>
        <begin position="1212"/>
        <end position="1234"/>
    </location>
</feature>
<protein>
    <recommendedName>
        <fullName evidence="5">DUF2157 domain-containing protein</fullName>
    </recommendedName>
</protein>
<feature type="compositionally biased region" description="Low complexity" evidence="1">
    <location>
        <begin position="183"/>
        <end position="194"/>
    </location>
</feature>
<proteinExistence type="predicted"/>
<feature type="transmembrane region" description="Helical" evidence="2">
    <location>
        <begin position="460"/>
        <end position="481"/>
    </location>
</feature>
<keyword evidence="4" id="KW-1185">Reference proteome</keyword>
<feature type="transmembrane region" description="Helical" evidence="2">
    <location>
        <begin position="550"/>
        <end position="570"/>
    </location>
</feature>
<gene>
    <name evidence="3" type="ORF">JY572_30010</name>
</gene>
<keyword evidence="2" id="KW-0472">Membrane</keyword>
<feature type="transmembrane region" description="Helical" evidence="2">
    <location>
        <begin position="314"/>
        <end position="333"/>
    </location>
</feature>
<feature type="transmembrane region" description="Helical" evidence="2">
    <location>
        <begin position="1110"/>
        <end position="1128"/>
    </location>
</feature>
<feature type="region of interest" description="Disordered" evidence="1">
    <location>
        <begin position="183"/>
        <end position="213"/>
    </location>
</feature>
<feature type="transmembrane region" description="Helical" evidence="2">
    <location>
        <begin position="923"/>
        <end position="940"/>
    </location>
</feature>
<feature type="transmembrane region" description="Helical" evidence="2">
    <location>
        <begin position="1318"/>
        <end position="1342"/>
    </location>
</feature>
<feature type="transmembrane region" description="Helical" evidence="2">
    <location>
        <begin position="860"/>
        <end position="884"/>
    </location>
</feature>
<feature type="transmembrane region" description="Helical" evidence="2">
    <location>
        <begin position="1581"/>
        <end position="1597"/>
    </location>
</feature>
<feature type="transmembrane region" description="Helical" evidence="2">
    <location>
        <begin position="1686"/>
        <end position="1705"/>
    </location>
</feature>
<reference evidence="3 4" key="1">
    <citation type="submission" date="2021-02" db="EMBL/GenBank/DDBJ databases">
        <title>De Novo genome assembly of isolated myxobacteria.</title>
        <authorList>
            <person name="Stevens D.C."/>
        </authorList>
    </citation>
    <scope>NUCLEOTIDE SEQUENCE [LARGE SCALE GENOMIC DNA]</scope>
    <source>
        <strain evidence="3 4">SCHIC003</strain>
    </source>
</reference>